<dbReference type="STRING" id="28743.ENSCVAP00000023371"/>
<accession>A0A3Q2DTY0</accession>
<sequence>MTYIYIIRGSPLHLAISLGPLAWKTLQTPDLGSIAMLLATFDSTFSIWAFQLTSLLKITPRNTFLPSDRGGSMLSSLVEHYLDSSSSQAALLLSSIREPHHKVLLEKLNEALNRPGNRVAAVTLLGHLIRKQPPWVHHVSQSPVLPSLLRCLKTDGEVVVLVTGVLVLITLLPMIPQAGKQHIYDFFDVFGRLVSWSYRNPGQVSAAYLVHLHAGVYSLFHRLYGMFPCNFVSYLRLHYSMKENMDTFQELVKPMLEHVRIHPELVTGTQDQELDPSRWRRYEVHDIIIECSRLSLDPLESSCEEDVPNPTPLSSPAPHLDPSHAHHEVLTLSDIIKAGRLCLSADVPPPAAPLKLLTLTPSCDSGLPSPLCLTPPEPPAHVCEAPGPAPPYESLFDLALPRAAKLFIVRKTQVRRRGLSEARFSAQRAECRLSSRRRWKDLEGSRRRRSRAPSLP</sequence>
<dbReference type="GeneTree" id="ENSGT00390000014148"/>
<dbReference type="InterPro" id="IPR016024">
    <property type="entry name" value="ARM-type_fold"/>
</dbReference>
<dbReference type="GO" id="GO:0051726">
    <property type="term" value="P:regulation of cell cycle"/>
    <property type="evidence" value="ECO:0007669"/>
    <property type="project" value="TreeGrafter"/>
</dbReference>
<keyword evidence="1" id="KW-1133">Transmembrane helix</keyword>
<proteinExistence type="predicted"/>
<organism evidence="2 3">
    <name type="scientific">Cyprinodon variegatus</name>
    <name type="common">Sheepshead minnow</name>
    <dbReference type="NCBI Taxonomy" id="28743"/>
    <lineage>
        <taxon>Eukaryota</taxon>
        <taxon>Metazoa</taxon>
        <taxon>Chordata</taxon>
        <taxon>Craniata</taxon>
        <taxon>Vertebrata</taxon>
        <taxon>Euteleostomi</taxon>
        <taxon>Actinopterygii</taxon>
        <taxon>Neopterygii</taxon>
        <taxon>Teleostei</taxon>
        <taxon>Neoteleostei</taxon>
        <taxon>Acanthomorphata</taxon>
        <taxon>Ovalentaria</taxon>
        <taxon>Atherinomorphae</taxon>
        <taxon>Cyprinodontiformes</taxon>
        <taxon>Cyprinodontidae</taxon>
        <taxon>Cyprinodon</taxon>
    </lineage>
</organism>
<dbReference type="Pfam" id="PF04388">
    <property type="entry name" value="Hamartin"/>
    <property type="match status" value="1"/>
</dbReference>
<reference evidence="2" key="2">
    <citation type="submission" date="2025-09" db="UniProtKB">
        <authorList>
            <consortium name="Ensembl"/>
        </authorList>
    </citation>
    <scope>IDENTIFICATION</scope>
</reference>
<name>A0A3Q2DTY0_CYPVA</name>
<dbReference type="AlphaFoldDB" id="A0A3Q2DTY0"/>
<keyword evidence="3" id="KW-1185">Reference proteome</keyword>
<evidence type="ECO:0000313" key="2">
    <source>
        <dbReference type="Ensembl" id="ENSCVAP00000023371.1"/>
    </source>
</evidence>
<feature type="transmembrane region" description="Helical" evidence="1">
    <location>
        <begin position="158"/>
        <end position="175"/>
    </location>
</feature>
<evidence type="ECO:0000256" key="1">
    <source>
        <dbReference type="SAM" id="Phobius"/>
    </source>
</evidence>
<protein>
    <recommendedName>
        <fullName evidence="4">TSC complex subunit 1a</fullName>
    </recommendedName>
</protein>
<evidence type="ECO:0000313" key="3">
    <source>
        <dbReference type="Proteomes" id="UP000265020"/>
    </source>
</evidence>
<dbReference type="GO" id="GO:0032007">
    <property type="term" value="P:negative regulation of TOR signaling"/>
    <property type="evidence" value="ECO:0007669"/>
    <property type="project" value="TreeGrafter"/>
</dbReference>
<reference evidence="2" key="1">
    <citation type="submission" date="2025-08" db="UniProtKB">
        <authorList>
            <consortium name="Ensembl"/>
        </authorList>
    </citation>
    <scope>IDENTIFICATION</scope>
</reference>
<dbReference type="Ensembl" id="ENSCVAT00000006912.1">
    <property type="protein sequence ID" value="ENSCVAP00000023371.1"/>
    <property type="gene ID" value="ENSCVAG00000006702.1"/>
</dbReference>
<dbReference type="GO" id="GO:0033596">
    <property type="term" value="C:TSC1-TSC2 complex"/>
    <property type="evidence" value="ECO:0007669"/>
    <property type="project" value="TreeGrafter"/>
</dbReference>
<dbReference type="PANTHER" id="PTHR15154">
    <property type="entry name" value="HAMARTIN"/>
    <property type="match status" value="1"/>
</dbReference>
<dbReference type="PANTHER" id="PTHR15154:SF2">
    <property type="entry name" value="HAMARTIN"/>
    <property type="match status" value="1"/>
</dbReference>
<dbReference type="GO" id="GO:0008285">
    <property type="term" value="P:negative regulation of cell population proliferation"/>
    <property type="evidence" value="ECO:0007669"/>
    <property type="project" value="TreeGrafter"/>
</dbReference>
<dbReference type="SUPFAM" id="SSF48371">
    <property type="entry name" value="ARM repeat"/>
    <property type="match status" value="1"/>
</dbReference>
<keyword evidence="1" id="KW-0472">Membrane</keyword>
<dbReference type="Proteomes" id="UP000265020">
    <property type="component" value="Unassembled WGS sequence"/>
</dbReference>
<dbReference type="InterPro" id="IPR007483">
    <property type="entry name" value="Hamartin"/>
</dbReference>
<evidence type="ECO:0008006" key="4">
    <source>
        <dbReference type="Google" id="ProtNLM"/>
    </source>
</evidence>
<keyword evidence="1" id="KW-0812">Transmembrane</keyword>